<accession>A0ABV3TU54</accession>
<organism evidence="2 3">
    <name type="scientific">Zhongshania arctica</name>
    <dbReference type="NCBI Taxonomy" id="3238302"/>
    <lineage>
        <taxon>Bacteria</taxon>
        <taxon>Pseudomonadati</taxon>
        <taxon>Pseudomonadota</taxon>
        <taxon>Gammaproteobacteria</taxon>
        <taxon>Cellvibrionales</taxon>
        <taxon>Spongiibacteraceae</taxon>
        <taxon>Zhongshania</taxon>
    </lineage>
</organism>
<feature type="transmembrane region" description="Helical" evidence="1">
    <location>
        <begin position="185"/>
        <end position="204"/>
    </location>
</feature>
<keyword evidence="1" id="KW-0472">Membrane</keyword>
<name>A0ABV3TU54_9GAMM</name>
<sequence>MTVHKIKPRRMDFQLVGDVDRDWLANNPFLTHFFTGFAAQFPEGERFMIDAVKHYRNQLDKHSALSDEVSGFIGQEAHHANAHDQLNDFLAAQGAPTAAIDKQTKWAINVIRKIFGPKQQLAMTAGLEHFTSMFGTAVLRHPEIAESVHLKIRPMFVWHAIEEVEHNTVAYDVYQKLDGSYARRITMYLVSTLLLISFILLSQLRLTINDPRALAPSSLWGGLKWMFGFGKNAGYIRRMTPEFLQYFKPSFHPASDEKQVMLETWHSEMASLEENFLFKRTA</sequence>
<dbReference type="PIRSF" id="PIRSF007580">
    <property type="entry name" value="UCP07580"/>
    <property type="match status" value="1"/>
</dbReference>
<dbReference type="PANTHER" id="PTHR39456">
    <property type="entry name" value="METAL-DEPENDENT HYDROLASE"/>
    <property type="match status" value="1"/>
</dbReference>
<dbReference type="InterPro" id="IPR016516">
    <property type="entry name" value="UCP07580"/>
</dbReference>
<reference evidence="2 3" key="1">
    <citation type="journal article" date="2011" name="Int. J. Syst. Evol. Microbiol.">
        <title>Zhongshania antarctica gen. nov., sp. nov. and Zhongshania guokunii sp. nov., gammaproteobacteria respectively isolated from coastal attached (fast) ice and surface seawater of the Antarctic.</title>
        <authorList>
            <person name="Li H.J."/>
            <person name="Zhang X.Y."/>
            <person name="Chen C.X."/>
            <person name="Zhang Y.J."/>
            <person name="Gao Z.M."/>
            <person name="Yu Y."/>
            <person name="Chen X.L."/>
            <person name="Chen B."/>
            <person name="Zhang Y.Z."/>
        </authorList>
    </citation>
    <scope>NUCLEOTIDE SEQUENCE [LARGE SCALE GENOMIC DNA]</scope>
    <source>
        <strain evidence="2 3">R06B22</strain>
    </source>
</reference>
<keyword evidence="2" id="KW-0378">Hydrolase</keyword>
<dbReference type="Pfam" id="PF10118">
    <property type="entry name" value="Metal_hydrol"/>
    <property type="match status" value="1"/>
</dbReference>
<evidence type="ECO:0000256" key="1">
    <source>
        <dbReference type="SAM" id="Phobius"/>
    </source>
</evidence>
<dbReference type="GO" id="GO:0016787">
    <property type="term" value="F:hydrolase activity"/>
    <property type="evidence" value="ECO:0007669"/>
    <property type="project" value="UniProtKB-KW"/>
</dbReference>
<dbReference type="PANTHER" id="PTHR39456:SF1">
    <property type="entry name" value="METAL-DEPENDENT HYDROLASE"/>
    <property type="match status" value="1"/>
</dbReference>
<dbReference type="Proteomes" id="UP001557484">
    <property type="component" value="Unassembled WGS sequence"/>
</dbReference>
<evidence type="ECO:0000313" key="3">
    <source>
        <dbReference type="Proteomes" id="UP001557484"/>
    </source>
</evidence>
<evidence type="ECO:0000313" key="2">
    <source>
        <dbReference type="EMBL" id="MEX1664694.1"/>
    </source>
</evidence>
<keyword evidence="3" id="KW-1185">Reference proteome</keyword>
<proteinExistence type="predicted"/>
<protein>
    <submittedName>
        <fullName evidence="2">Metal-dependent hydrolase</fullName>
    </submittedName>
</protein>
<gene>
    <name evidence="2" type="ORF">AB4875_04285</name>
</gene>
<dbReference type="RefSeq" id="WP_368374814.1">
    <property type="nucleotide sequence ID" value="NZ_JBFRYB010000001.1"/>
</dbReference>
<keyword evidence="1" id="KW-1133">Transmembrane helix</keyword>
<comment type="caution">
    <text evidence="2">The sequence shown here is derived from an EMBL/GenBank/DDBJ whole genome shotgun (WGS) entry which is preliminary data.</text>
</comment>
<dbReference type="EMBL" id="JBFRYB010000001">
    <property type="protein sequence ID" value="MEX1664694.1"/>
    <property type="molecule type" value="Genomic_DNA"/>
</dbReference>
<keyword evidence="1" id="KW-0812">Transmembrane</keyword>